<dbReference type="HAMAP" id="MF_00036_B">
    <property type="entry name" value="Ala_tRNA_synth_B"/>
    <property type="match status" value="1"/>
</dbReference>
<evidence type="ECO:0000256" key="10">
    <source>
        <dbReference type="ARBA" id="ARBA00022917"/>
    </source>
</evidence>
<keyword evidence="16" id="KW-1185">Reference proteome</keyword>
<feature type="binding site" evidence="12">
    <location>
        <position position="665"/>
    </location>
    <ligand>
        <name>Zn(2+)</name>
        <dbReference type="ChEBI" id="CHEBI:29105"/>
    </ligand>
</feature>
<dbReference type="PROSITE" id="PS50860">
    <property type="entry name" value="AA_TRNA_LIGASE_II_ALA"/>
    <property type="match status" value="1"/>
</dbReference>
<dbReference type="Gene3D" id="3.30.54.20">
    <property type="match status" value="1"/>
</dbReference>
<dbReference type="InterPro" id="IPR018164">
    <property type="entry name" value="Ala-tRNA-synth_IIc_N"/>
</dbReference>
<dbReference type="AlphaFoldDB" id="A0A227KQV3"/>
<keyword evidence="3 12" id="KW-0820">tRNA-binding</keyword>
<dbReference type="Gene3D" id="3.30.930.10">
    <property type="entry name" value="Bira Bifunctional Protein, Domain 2"/>
    <property type="match status" value="1"/>
</dbReference>
<feature type="domain" description="Alanyl-transfer RNA synthetases family profile" evidence="14">
    <location>
        <begin position="2"/>
        <end position="708"/>
    </location>
</feature>
<dbReference type="InterPro" id="IPR050058">
    <property type="entry name" value="Ala-tRNA_ligase"/>
</dbReference>
<comment type="function">
    <text evidence="12">Catalyzes the attachment of alanine to tRNA(Ala) in a two-step reaction: alanine is first activated by ATP to form Ala-AMP and then transferred to the acceptor end of tRNA(Ala). Also edits incorrectly charged Ser-tRNA(Ala) and Gly-tRNA(Ala) via its editing domain.</text>
</comment>
<evidence type="ECO:0000313" key="16">
    <source>
        <dbReference type="Proteomes" id="UP000214610"/>
    </source>
</evidence>
<keyword evidence="7 12" id="KW-0862">Zinc</keyword>
<name>A0A227KQV3_9BURK</name>
<dbReference type="FunFam" id="3.10.310.40:FF:000001">
    <property type="entry name" value="Alanine--tRNA ligase"/>
    <property type="match status" value="1"/>
</dbReference>
<dbReference type="GO" id="GO:0008270">
    <property type="term" value="F:zinc ion binding"/>
    <property type="evidence" value="ECO:0007669"/>
    <property type="project" value="UniProtKB-UniRule"/>
</dbReference>
<proteinExistence type="inferred from homology"/>
<dbReference type="SUPFAM" id="SSF50447">
    <property type="entry name" value="Translation proteins"/>
    <property type="match status" value="1"/>
</dbReference>
<comment type="similarity">
    <text evidence="2 12">Belongs to the class-II aminoacyl-tRNA synthetase family.</text>
</comment>
<keyword evidence="8 12" id="KW-0067">ATP-binding</keyword>
<dbReference type="GO" id="GO:0000049">
    <property type="term" value="F:tRNA binding"/>
    <property type="evidence" value="ECO:0007669"/>
    <property type="project" value="UniProtKB-KW"/>
</dbReference>
<evidence type="ECO:0000256" key="9">
    <source>
        <dbReference type="ARBA" id="ARBA00022884"/>
    </source>
</evidence>
<keyword evidence="9 12" id="KW-0694">RNA-binding</keyword>
<dbReference type="GeneID" id="78363094"/>
<dbReference type="InterPro" id="IPR018165">
    <property type="entry name" value="Ala-tRNA-synth_IIc_core"/>
</dbReference>
<protein>
    <recommendedName>
        <fullName evidence="12">Alanine--tRNA ligase</fullName>
        <ecNumber evidence="12">6.1.1.7</ecNumber>
    </recommendedName>
    <alternativeName>
        <fullName evidence="12">Alanyl-tRNA synthetase</fullName>
        <shortName evidence="12">AlaRS</shortName>
    </alternativeName>
</protein>
<dbReference type="GO" id="GO:0045892">
    <property type="term" value="P:negative regulation of DNA-templated transcription"/>
    <property type="evidence" value="ECO:0007669"/>
    <property type="project" value="TreeGrafter"/>
</dbReference>
<dbReference type="GO" id="GO:0002161">
    <property type="term" value="F:aminoacyl-tRNA deacylase activity"/>
    <property type="evidence" value="ECO:0007669"/>
    <property type="project" value="TreeGrafter"/>
</dbReference>
<evidence type="ECO:0000256" key="2">
    <source>
        <dbReference type="ARBA" id="ARBA00008226"/>
    </source>
</evidence>
<dbReference type="SMART" id="SM00863">
    <property type="entry name" value="tRNA_SAD"/>
    <property type="match status" value="1"/>
</dbReference>
<comment type="catalytic activity">
    <reaction evidence="12">
        <text>tRNA(Ala) + L-alanine + ATP = L-alanyl-tRNA(Ala) + AMP + diphosphate</text>
        <dbReference type="Rhea" id="RHEA:12540"/>
        <dbReference type="Rhea" id="RHEA-COMP:9657"/>
        <dbReference type="Rhea" id="RHEA-COMP:9923"/>
        <dbReference type="ChEBI" id="CHEBI:30616"/>
        <dbReference type="ChEBI" id="CHEBI:33019"/>
        <dbReference type="ChEBI" id="CHEBI:57972"/>
        <dbReference type="ChEBI" id="CHEBI:78442"/>
        <dbReference type="ChEBI" id="CHEBI:78497"/>
        <dbReference type="ChEBI" id="CHEBI:456215"/>
        <dbReference type="EC" id="6.1.1.7"/>
    </reaction>
</comment>
<keyword evidence="11 12" id="KW-0030">Aminoacyl-tRNA synthetase</keyword>
<dbReference type="GO" id="GO:0005524">
    <property type="term" value="F:ATP binding"/>
    <property type="evidence" value="ECO:0007669"/>
    <property type="project" value="UniProtKB-UniRule"/>
</dbReference>
<evidence type="ECO:0000259" key="14">
    <source>
        <dbReference type="PROSITE" id="PS50860"/>
    </source>
</evidence>
<dbReference type="FunFam" id="2.40.30.130:FF:000001">
    <property type="entry name" value="Alanine--tRNA ligase"/>
    <property type="match status" value="1"/>
</dbReference>
<evidence type="ECO:0000256" key="12">
    <source>
        <dbReference type="HAMAP-Rule" id="MF_00036"/>
    </source>
</evidence>
<dbReference type="EMBL" id="NHMP01000001">
    <property type="protein sequence ID" value="OXE50906.1"/>
    <property type="molecule type" value="Genomic_DNA"/>
</dbReference>
<keyword evidence="6 12" id="KW-0547">Nucleotide-binding</keyword>
<feature type="binding site" evidence="12">
    <location>
        <position position="669"/>
    </location>
    <ligand>
        <name>Zn(2+)</name>
        <dbReference type="ChEBI" id="CHEBI:29105"/>
    </ligand>
</feature>
<dbReference type="Pfam" id="PF07973">
    <property type="entry name" value="tRNA_SAD"/>
    <property type="match status" value="1"/>
</dbReference>
<dbReference type="FunFam" id="3.30.930.10:FF:000004">
    <property type="entry name" value="Alanine--tRNA ligase"/>
    <property type="match status" value="1"/>
</dbReference>
<dbReference type="SUPFAM" id="SSF55681">
    <property type="entry name" value="Class II aaRS and biotin synthetases"/>
    <property type="match status" value="1"/>
</dbReference>
<dbReference type="GO" id="GO:0005829">
    <property type="term" value="C:cytosol"/>
    <property type="evidence" value="ECO:0007669"/>
    <property type="project" value="TreeGrafter"/>
</dbReference>
<evidence type="ECO:0000256" key="5">
    <source>
        <dbReference type="ARBA" id="ARBA00022723"/>
    </source>
</evidence>
<dbReference type="GO" id="GO:0004813">
    <property type="term" value="F:alanine-tRNA ligase activity"/>
    <property type="evidence" value="ECO:0007669"/>
    <property type="project" value="UniProtKB-UniRule"/>
</dbReference>
<dbReference type="SUPFAM" id="SSF101353">
    <property type="entry name" value="Putative anticodon-binding domain of alanyl-tRNA synthetase (AlaRS)"/>
    <property type="match status" value="1"/>
</dbReference>
<keyword evidence="13" id="KW-0175">Coiled coil</keyword>
<evidence type="ECO:0000313" key="15">
    <source>
        <dbReference type="EMBL" id="OXE50906.1"/>
    </source>
</evidence>
<gene>
    <name evidence="12" type="primary">alaS</name>
    <name evidence="15" type="ORF">ADH67_00970</name>
</gene>
<evidence type="ECO:0000256" key="4">
    <source>
        <dbReference type="ARBA" id="ARBA00022598"/>
    </source>
</evidence>
<dbReference type="Gene3D" id="2.40.30.130">
    <property type="match status" value="1"/>
</dbReference>
<keyword evidence="10 12" id="KW-0648">Protein biosynthesis</keyword>
<dbReference type="InterPro" id="IPR023033">
    <property type="entry name" value="Ala_tRNA_ligase_euk/bac"/>
</dbReference>
<dbReference type="SUPFAM" id="SSF55186">
    <property type="entry name" value="ThrRS/AlaRS common domain"/>
    <property type="match status" value="1"/>
</dbReference>
<accession>A0A227KQV3</accession>
<dbReference type="Proteomes" id="UP000214610">
    <property type="component" value="Unassembled WGS sequence"/>
</dbReference>
<evidence type="ECO:0000256" key="11">
    <source>
        <dbReference type="ARBA" id="ARBA00023146"/>
    </source>
</evidence>
<comment type="caution">
    <text evidence="15">The sequence shown here is derived from an EMBL/GenBank/DDBJ whole genome shotgun (WGS) entry which is preliminary data.</text>
</comment>
<dbReference type="FunFam" id="3.30.980.10:FF:000004">
    <property type="entry name" value="Alanine--tRNA ligase, cytoplasmic"/>
    <property type="match status" value="1"/>
</dbReference>
<dbReference type="NCBIfam" id="TIGR00344">
    <property type="entry name" value="alaS"/>
    <property type="match status" value="1"/>
</dbReference>
<dbReference type="InterPro" id="IPR003156">
    <property type="entry name" value="DHHA1_dom"/>
</dbReference>
<feature type="binding site" evidence="12">
    <location>
        <position position="564"/>
    </location>
    <ligand>
        <name>Zn(2+)</name>
        <dbReference type="ChEBI" id="CHEBI:29105"/>
    </ligand>
</feature>
<comment type="subcellular location">
    <subcellularLocation>
        <location evidence="1 12">Cytoplasm</location>
    </subcellularLocation>
</comment>
<dbReference type="PRINTS" id="PR00980">
    <property type="entry name" value="TRNASYNTHALA"/>
</dbReference>
<dbReference type="FunFam" id="3.30.54.20:FF:000001">
    <property type="entry name" value="Alanine--tRNA ligase"/>
    <property type="match status" value="1"/>
</dbReference>
<dbReference type="EC" id="6.1.1.7" evidence="12"/>
<comment type="cofactor">
    <cofactor evidence="12">
        <name>Zn(2+)</name>
        <dbReference type="ChEBI" id="CHEBI:29105"/>
    </cofactor>
    <text evidence="12">Binds 1 zinc ion per subunit.</text>
</comment>
<dbReference type="InterPro" id="IPR018163">
    <property type="entry name" value="Thr/Ala-tRNA-synth_IIc_edit"/>
</dbReference>
<comment type="domain">
    <text evidence="12">Consists of three domains; the N-terminal catalytic domain, the editing domain and the C-terminal C-Ala domain. The editing domain removes incorrectly charged amino acids, while the C-Ala domain, along with tRNA(Ala), serves as a bridge to cooperatively bring together the editing and aminoacylation centers thus stimulating deacylation of misacylated tRNAs.</text>
</comment>
<dbReference type="GO" id="GO:0006419">
    <property type="term" value="P:alanyl-tRNA aminoacylation"/>
    <property type="evidence" value="ECO:0007669"/>
    <property type="project" value="UniProtKB-UniRule"/>
</dbReference>
<dbReference type="InterPro" id="IPR018162">
    <property type="entry name" value="Ala-tRNA-ligase_IIc_anticod-bd"/>
</dbReference>
<evidence type="ECO:0000256" key="1">
    <source>
        <dbReference type="ARBA" id="ARBA00004496"/>
    </source>
</evidence>
<reference evidence="16" key="1">
    <citation type="submission" date="2017-05" db="EMBL/GenBank/DDBJ databases">
        <title>Improved OligoMM genomes.</title>
        <authorList>
            <person name="Garzetti D."/>
        </authorList>
    </citation>
    <scope>NUCLEOTIDE SEQUENCE [LARGE SCALE GENOMIC DNA]</scope>
    <source>
        <strain evidence="16">YL45</strain>
    </source>
</reference>
<dbReference type="PANTHER" id="PTHR11777:SF9">
    <property type="entry name" value="ALANINE--TRNA LIGASE, CYTOPLASMIC"/>
    <property type="match status" value="1"/>
</dbReference>
<dbReference type="Gene3D" id="6.10.250.550">
    <property type="match status" value="1"/>
</dbReference>
<dbReference type="InterPro" id="IPR045864">
    <property type="entry name" value="aa-tRNA-synth_II/BPL/LPL"/>
</dbReference>
<dbReference type="CDD" id="cd00673">
    <property type="entry name" value="AlaRS_core"/>
    <property type="match status" value="1"/>
</dbReference>
<evidence type="ECO:0000256" key="3">
    <source>
        <dbReference type="ARBA" id="ARBA00022555"/>
    </source>
</evidence>
<dbReference type="Gene3D" id="3.30.980.10">
    <property type="entry name" value="Threonyl-trna Synthetase, Chain A, domain 2"/>
    <property type="match status" value="1"/>
</dbReference>
<evidence type="ECO:0000256" key="8">
    <source>
        <dbReference type="ARBA" id="ARBA00022840"/>
    </source>
</evidence>
<sequence>MFTASEIRSTFLKFMESKGHTIVASTPVVPGDDPTLLFTNAGMNQFKDVFLGFDKRPYKRATTSQKCVRAGGKHNDLENVGYTARHHTFFEMLGNFSFGDYFKRDAIKNAWELLTKHFMLPEEKLWVTVYAEDDEAYDIWNKEVGVPAERIVRIGDNKGARYASDNFWMMGDTGPCGPCSEIFYDHGEEVAGGPPGSPDEDGDRYIEIWNLVFMQYNRDDKGEMHLLPKPSVDTGMGLERISAVLQHVHSNYEIDLFQNLMKAVKEAVEAAGAENVDPNSPSLKVIADHIRACSFIIADGILPGNEGRSYVLRRIARRGMRHGFKLGARSLFFNTLVKAVAKEMGQQYPELSNPRIQEVLRQEEVRFSQTLAKGLEILNEALANGEKVLSGDVAFKLHDTYGFPVDLTADVCRERGVAVDIEGFDAAMAKQRELARSQGKFKMAQGLDYAGAPTNFLGYETLTVHGCKVEAIYKDGEIVDEAESGDEVVVVFDKTPFYAESGGQVGDQGQFKNKTTILKVDDTFKIKADVFGHMCYVAEGSVKLGDLFTATVNEDIRAATARNHSVTHLMHKALREVLGSHVQQRGSMVNGERTRFDFVHNGPMTEEQIFQVEDIVNKEILRNTQTMTRVMPIDEAKKTEAVMLFGEKYGEVVRVLNIGSSCEFCGGTHVQRTGDIGMFKIVSESAVAAGIRRIEAVTGMNALRFTQTQEKLLEEVAAEFKAPVGEVLGKVHDTLADVKALEKELAVLKTKLAQSASANVASQAEEMNGTKLLVVEMKGVETKALRDSIDKLKDTLKSAIIVLLKSDEGKASVAVGVTKDLVGKIKAGEVVAFTAAELGGKGGGRPDFAQGGGNAPENMGKVIADVKKFISEKLA</sequence>
<dbReference type="InterPro" id="IPR002318">
    <property type="entry name" value="Ala-tRNA-lgiase_IIc"/>
</dbReference>
<feature type="coiled-coil region" evidence="13">
    <location>
        <begin position="731"/>
        <end position="758"/>
    </location>
</feature>
<organism evidence="15 16">
    <name type="scientific">Turicimonas muris</name>
    <dbReference type="NCBI Taxonomy" id="1796652"/>
    <lineage>
        <taxon>Bacteria</taxon>
        <taxon>Pseudomonadati</taxon>
        <taxon>Pseudomonadota</taxon>
        <taxon>Betaproteobacteria</taxon>
        <taxon>Burkholderiales</taxon>
        <taxon>Sutterellaceae</taxon>
        <taxon>Turicimonas</taxon>
    </lineage>
</organism>
<dbReference type="RefSeq" id="WP_066590816.1">
    <property type="nucleotide sequence ID" value="NZ_CAJTBZ010000038.1"/>
</dbReference>
<dbReference type="InterPro" id="IPR009000">
    <property type="entry name" value="Transl_B-barrel_sf"/>
</dbReference>
<evidence type="ECO:0000256" key="6">
    <source>
        <dbReference type="ARBA" id="ARBA00022741"/>
    </source>
</evidence>
<feature type="binding site" evidence="12">
    <location>
        <position position="568"/>
    </location>
    <ligand>
        <name>Zn(2+)</name>
        <dbReference type="ChEBI" id="CHEBI:29105"/>
    </ligand>
</feature>
<keyword evidence="5 12" id="KW-0479">Metal-binding</keyword>
<evidence type="ECO:0000256" key="13">
    <source>
        <dbReference type="SAM" id="Coils"/>
    </source>
</evidence>
<dbReference type="Pfam" id="PF02272">
    <property type="entry name" value="DHHA1"/>
    <property type="match status" value="1"/>
</dbReference>
<keyword evidence="12" id="KW-0963">Cytoplasm</keyword>
<dbReference type="InterPro" id="IPR012947">
    <property type="entry name" value="tRNA_SAD"/>
</dbReference>
<dbReference type="Gene3D" id="3.10.310.40">
    <property type="match status" value="1"/>
</dbReference>
<keyword evidence="4 12" id="KW-0436">Ligase</keyword>
<dbReference type="PANTHER" id="PTHR11777">
    <property type="entry name" value="ALANYL-TRNA SYNTHETASE"/>
    <property type="match status" value="1"/>
</dbReference>
<evidence type="ECO:0000256" key="7">
    <source>
        <dbReference type="ARBA" id="ARBA00022833"/>
    </source>
</evidence>
<dbReference type="Pfam" id="PF01411">
    <property type="entry name" value="tRNA-synt_2c"/>
    <property type="match status" value="1"/>
</dbReference>